<gene>
    <name evidence="2" type="ORF">GCM10010260_25560</name>
</gene>
<evidence type="ECO:0000313" key="2">
    <source>
        <dbReference type="EMBL" id="GGU90092.1"/>
    </source>
</evidence>
<feature type="compositionally biased region" description="Basic and acidic residues" evidence="1">
    <location>
        <begin position="1"/>
        <end position="26"/>
    </location>
</feature>
<feature type="compositionally biased region" description="Low complexity" evidence="1">
    <location>
        <begin position="27"/>
        <end position="54"/>
    </location>
</feature>
<dbReference type="AlphaFoldDB" id="A0A918I964"/>
<dbReference type="Proteomes" id="UP000618795">
    <property type="component" value="Unassembled WGS sequence"/>
</dbReference>
<feature type="compositionally biased region" description="Basic and acidic residues" evidence="1">
    <location>
        <begin position="71"/>
        <end position="80"/>
    </location>
</feature>
<dbReference type="RefSeq" id="WP_191873500.1">
    <property type="nucleotide sequence ID" value="NZ_BMTD01000004.1"/>
</dbReference>
<organism evidence="2 3">
    <name type="scientific">Streptomyces filipinensis</name>
    <dbReference type="NCBI Taxonomy" id="66887"/>
    <lineage>
        <taxon>Bacteria</taxon>
        <taxon>Bacillati</taxon>
        <taxon>Actinomycetota</taxon>
        <taxon>Actinomycetes</taxon>
        <taxon>Kitasatosporales</taxon>
        <taxon>Streptomycetaceae</taxon>
        <taxon>Streptomyces</taxon>
    </lineage>
</organism>
<accession>A0A918I964</accession>
<protein>
    <submittedName>
        <fullName evidence="2">Uncharacterized protein</fullName>
    </submittedName>
</protein>
<evidence type="ECO:0000256" key="1">
    <source>
        <dbReference type="SAM" id="MobiDB-lite"/>
    </source>
</evidence>
<name>A0A918I964_9ACTN</name>
<reference evidence="2" key="1">
    <citation type="journal article" date="2014" name="Int. J. Syst. Evol. Microbiol.">
        <title>Complete genome sequence of Corynebacterium casei LMG S-19264T (=DSM 44701T), isolated from a smear-ripened cheese.</title>
        <authorList>
            <consortium name="US DOE Joint Genome Institute (JGI-PGF)"/>
            <person name="Walter F."/>
            <person name="Albersmeier A."/>
            <person name="Kalinowski J."/>
            <person name="Ruckert C."/>
        </authorList>
    </citation>
    <scope>NUCLEOTIDE SEQUENCE</scope>
    <source>
        <strain evidence="2">JCM 4369</strain>
    </source>
</reference>
<comment type="caution">
    <text evidence="2">The sequence shown here is derived from an EMBL/GenBank/DDBJ whole genome shotgun (WGS) entry which is preliminary data.</text>
</comment>
<keyword evidence="3" id="KW-1185">Reference proteome</keyword>
<dbReference type="EMBL" id="BMTD01000004">
    <property type="protein sequence ID" value="GGU90092.1"/>
    <property type="molecule type" value="Genomic_DNA"/>
</dbReference>
<feature type="region of interest" description="Disordered" evidence="1">
    <location>
        <begin position="1"/>
        <end position="80"/>
    </location>
</feature>
<proteinExistence type="predicted"/>
<evidence type="ECO:0000313" key="3">
    <source>
        <dbReference type="Proteomes" id="UP000618795"/>
    </source>
</evidence>
<reference evidence="2" key="2">
    <citation type="submission" date="2020-09" db="EMBL/GenBank/DDBJ databases">
        <authorList>
            <person name="Sun Q."/>
            <person name="Ohkuma M."/>
        </authorList>
    </citation>
    <scope>NUCLEOTIDE SEQUENCE</scope>
    <source>
        <strain evidence="2">JCM 4369</strain>
    </source>
</reference>
<sequence>MGMKDKANEWQEQGKQKLGETRERAGQRGQQQSQRGQQQSQRGQQQSQRGQQPQRGRENMRDIEDTEAEMEDRFDRDYDA</sequence>